<dbReference type="PANTHER" id="PTHR12858">
    <property type="entry name" value="RIBOSOME BIOGENESIS PROTEIN"/>
    <property type="match status" value="1"/>
</dbReference>
<accession>A0A8B6BDU1</accession>
<dbReference type="InterPro" id="IPR039761">
    <property type="entry name" value="Bms1/Tsr1"/>
</dbReference>
<dbReference type="AlphaFoldDB" id="A0A8B6BDU1"/>
<feature type="region of interest" description="Disordered" evidence="1">
    <location>
        <begin position="1"/>
        <end position="59"/>
    </location>
</feature>
<dbReference type="GO" id="GO:0030686">
    <property type="term" value="C:90S preribosome"/>
    <property type="evidence" value="ECO:0007669"/>
    <property type="project" value="TreeGrafter"/>
</dbReference>
<dbReference type="GO" id="GO:0034511">
    <property type="term" value="F:U3 snoRNA binding"/>
    <property type="evidence" value="ECO:0007669"/>
    <property type="project" value="TreeGrafter"/>
</dbReference>
<dbReference type="Gene3D" id="3.40.50.300">
    <property type="entry name" value="P-loop containing nucleotide triphosphate hydrolases"/>
    <property type="match status" value="1"/>
</dbReference>
<comment type="caution">
    <text evidence="2">The sequence shown here is derived from an EMBL/GenBank/DDBJ whole genome shotgun (WGS) entry which is preliminary data.</text>
</comment>
<dbReference type="SUPFAM" id="SSF52540">
    <property type="entry name" value="P-loop containing nucleoside triphosphate hydrolases"/>
    <property type="match status" value="1"/>
</dbReference>
<protein>
    <submittedName>
        <fullName evidence="2">Ribosome biogenesis protein BMS1</fullName>
    </submittedName>
</protein>
<proteinExistence type="predicted"/>
<keyword evidence="3" id="KW-1185">Reference proteome</keyword>
<dbReference type="OrthoDB" id="10260897at2759"/>
<evidence type="ECO:0000313" key="3">
    <source>
        <dbReference type="Proteomes" id="UP000596742"/>
    </source>
</evidence>
<evidence type="ECO:0000256" key="1">
    <source>
        <dbReference type="SAM" id="MobiDB-lite"/>
    </source>
</evidence>
<dbReference type="GO" id="GO:0000479">
    <property type="term" value="P:endonucleolytic cleavage of tricistronic rRNA transcript (SSU-rRNA, 5.8S rRNA, LSU-rRNA)"/>
    <property type="evidence" value="ECO:0007669"/>
    <property type="project" value="TreeGrafter"/>
</dbReference>
<dbReference type="GO" id="GO:0000462">
    <property type="term" value="P:maturation of SSU-rRNA from tricistronic rRNA transcript (SSU-rRNA, 5.8S rRNA, LSU-rRNA)"/>
    <property type="evidence" value="ECO:0007669"/>
    <property type="project" value="TreeGrafter"/>
</dbReference>
<sequence>MEGEDHKKVHRKRQAGPKAEKKKSKKDHQQDLTPQQRNPRAFSIQHARKTAKIVQRSQDLKTKKHHIPLVDRTPVEPPPVVVAIVGPPKVGKTTLFQCIVKNYAKQRLANVQGPVTVVAGRLMVWLGSCIFSSPGPKGQVSFSHHFASVVVRRLSSVVVNFYKNLLL</sequence>
<reference evidence="2" key="1">
    <citation type="submission" date="2018-11" db="EMBL/GenBank/DDBJ databases">
        <authorList>
            <person name="Alioto T."/>
            <person name="Alioto T."/>
        </authorList>
    </citation>
    <scope>NUCLEOTIDE SEQUENCE</scope>
</reference>
<dbReference type="Proteomes" id="UP000596742">
    <property type="component" value="Unassembled WGS sequence"/>
</dbReference>
<name>A0A8B6BDU1_MYTGA</name>
<dbReference type="GO" id="GO:0005525">
    <property type="term" value="F:GTP binding"/>
    <property type="evidence" value="ECO:0007669"/>
    <property type="project" value="TreeGrafter"/>
</dbReference>
<dbReference type="GO" id="GO:0003924">
    <property type="term" value="F:GTPase activity"/>
    <property type="evidence" value="ECO:0007669"/>
    <property type="project" value="TreeGrafter"/>
</dbReference>
<feature type="compositionally biased region" description="Basic residues" evidence="1">
    <location>
        <begin position="8"/>
        <end position="26"/>
    </location>
</feature>
<organism evidence="2 3">
    <name type="scientific">Mytilus galloprovincialis</name>
    <name type="common">Mediterranean mussel</name>
    <dbReference type="NCBI Taxonomy" id="29158"/>
    <lineage>
        <taxon>Eukaryota</taxon>
        <taxon>Metazoa</taxon>
        <taxon>Spiralia</taxon>
        <taxon>Lophotrochozoa</taxon>
        <taxon>Mollusca</taxon>
        <taxon>Bivalvia</taxon>
        <taxon>Autobranchia</taxon>
        <taxon>Pteriomorphia</taxon>
        <taxon>Mytilida</taxon>
        <taxon>Mytiloidea</taxon>
        <taxon>Mytilidae</taxon>
        <taxon>Mytilinae</taxon>
        <taxon>Mytilus</taxon>
    </lineage>
</organism>
<gene>
    <name evidence="2" type="ORF">MGAL_10B083239</name>
</gene>
<dbReference type="InterPro" id="IPR027417">
    <property type="entry name" value="P-loop_NTPase"/>
</dbReference>
<dbReference type="PANTHER" id="PTHR12858:SF2">
    <property type="entry name" value="RIBOSOME BIOGENESIS PROTEIN BMS1 HOMOLOG"/>
    <property type="match status" value="1"/>
</dbReference>
<dbReference type="EMBL" id="UYJE01000007">
    <property type="protein sequence ID" value="VDH89071.1"/>
    <property type="molecule type" value="Genomic_DNA"/>
</dbReference>
<evidence type="ECO:0000313" key="2">
    <source>
        <dbReference type="EMBL" id="VDH89071.1"/>
    </source>
</evidence>